<dbReference type="Proteomes" id="UP000005239">
    <property type="component" value="Unassembled WGS sequence"/>
</dbReference>
<dbReference type="Gene3D" id="3.90.190.10">
    <property type="entry name" value="Protein tyrosine phosphatase superfamily"/>
    <property type="match status" value="2"/>
</dbReference>
<dbReference type="PROSITE" id="PS00383">
    <property type="entry name" value="TYR_PHOSPHATASE_1"/>
    <property type="match status" value="1"/>
</dbReference>
<dbReference type="SMART" id="SM00194">
    <property type="entry name" value="PTPc"/>
    <property type="match status" value="1"/>
</dbReference>
<dbReference type="Pfam" id="PF00102">
    <property type="entry name" value="Y_phosphatase"/>
    <property type="match status" value="2"/>
</dbReference>
<reference evidence="2" key="1">
    <citation type="journal article" date="2008" name="Nat. Genet.">
        <title>The Pristionchus pacificus genome provides a unique perspective on nematode lifestyle and parasitism.</title>
        <authorList>
            <person name="Dieterich C."/>
            <person name="Clifton S.W."/>
            <person name="Schuster L.N."/>
            <person name="Chinwalla A."/>
            <person name="Delehaunty K."/>
            <person name="Dinkelacker I."/>
            <person name="Fulton L."/>
            <person name="Fulton R."/>
            <person name="Godfrey J."/>
            <person name="Minx P."/>
            <person name="Mitreva M."/>
            <person name="Roeseler W."/>
            <person name="Tian H."/>
            <person name="Witte H."/>
            <person name="Yang S.P."/>
            <person name="Wilson R.K."/>
            <person name="Sommer R.J."/>
        </authorList>
    </citation>
    <scope>NUCLEOTIDE SEQUENCE [LARGE SCALE GENOMIC DNA]</scope>
    <source>
        <strain evidence="2">PS312</strain>
    </source>
</reference>
<dbReference type="InterPro" id="IPR003595">
    <property type="entry name" value="Tyr_Pase_cat"/>
</dbReference>
<dbReference type="AlphaFoldDB" id="A0A2A6BQ14"/>
<organism evidence="1 2">
    <name type="scientific">Pristionchus pacificus</name>
    <name type="common">Parasitic nematode worm</name>
    <dbReference type="NCBI Taxonomy" id="54126"/>
    <lineage>
        <taxon>Eukaryota</taxon>
        <taxon>Metazoa</taxon>
        <taxon>Ecdysozoa</taxon>
        <taxon>Nematoda</taxon>
        <taxon>Chromadorea</taxon>
        <taxon>Rhabditida</taxon>
        <taxon>Rhabditina</taxon>
        <taxon>Diplogasteromorpha</taxon>
        <taxon>Diplogasteroidea</taxon>
        <taxon>Neodiplogasteridae</taxon>
        <taxon>Pristionchus</taxon>
    </lineage>
</organism>
<dbReference type="InterPro" id="IPR029021">
    <property type="entry name" value="Prot-tyrosine_phosphatase-like"/>
</dbReference>
<accession>A0A8R1YVW7</accession>
<reference evidence="1" key="2">
    <citation type="submission" date="2022-06" db="UniProtKB">
        <authorList>
            <consortium name="EnsemblMetazoa"/>
        </authorList>
    </citation>
    <scope>IDENTIFICATION</scope>
    <source>
        <strain evidence="1">PS312</strain>
    </source>
</reference>
<keyword evidence="2" id="KW-1185">Reference proteome</keyword>
<gene>
    <name evidence="1" type="primary">WBGene00275054</name>
</gene>
<dbReference type="OrthoDB" id="8609993at2759"/>
<dbReference type="InterPro" id="IPR016130">
    <property type="entry name" value="Tyr_Pase_AS"/>
</dbReference>
<dbReference type="InterPro" id="IPR000387">
    <property type="entry name" value="Tyr_Pase_dom"/>
</dbReference>
<evidence type="ECO:0000313" key="2">
    <source>
        <dbReference type="Proteomes" id="UP000005239"/>
    </source>
</evidence>
<dbReference type="EnsemblMetazoa" id="PPA36685.1">
    <property type="protein sequence ID" value="PPA36685.1"/>
    <property type="gene ID" value="WBGene00275054"/>
</dbReference>
<dbReference type="PANTHER" id="PTHR46163">
    <property type="entry name" value="TYROSINE-PROTEIN PHOSPHATASE-RELATED"/>
    <property type="match status" value="1"/>
</dbReference>
<dbReference type="SUPFAM" id="SSF52799">
    <property type="entry name" value="(Phosphotyrosine protein) phosphatases II"/>
    <property type="match status" value="1"/>
</dbReference>
<dbReference type="PROSITE" id="PS50055">
    <property type="entry name" value="TYR_PHOSPHATASE_PTP"/>
    <property type="match status" value="1"/>
</dbReference>
<dbReference type="GO" id="GO:0008045">
    <property type="term" value="P:motor neuron axon guidance"/>
    <property type="evidence" value="ECO:0000318"/>
    <property type="project" value="GO_Central"/>
</dbReference>
<dbReference type="GO" id="GO:0004725">
    <property type="term" value="F:protein tyrosine phosphatase activity"/>
    <property type="evidence" value="ECO:0000318"/>
    <property type="project" value="GO_Central"/>
</dbReference>
<sequence length="320" mass="35281">MRPDAVFDCVQGMIWTGLSLLCLLILPLAALIYCSAGKVASAGRDKAPSDKSASGTCKSKVSKPPSDTAPPPPAAAVDPNDNRTKWAATTVETSPTTVSKEFVEQLKSYAAPSRTHEAFDANIDKNRYNDIPCYDQDRIVLKTTPDYINANYMKAPDGVTYIATQTTTVLDKFTIKKIDKSEEIAPGTVRTKLEVKGKTTTRTVQHIFCDAWPDQLAPNDPATIIKIWKYVKANRAGGPVVVHCSAGVGRTATFIGRTARDMNLTPRSPQSAVFLETFRKQVDRAMEKKEKTERSNALTRVMADEEKRRRVESISFLIHN</sequence>
<evidence type="ECO:0000313" key="1">
    <source>
        <dbReference type="EnsemblMetazoa" id="PPA36685.1"/>
    </source>
</evidence>
<dbReference type="SMART" id="SM00404">
    <property type="entry name" value="PTPc_motif"/>
    <property type="match status" value="1"/>
</dbReference>
<proteinExistence type="predicted"/>
<accession>A0A2A6BQ14</accession>
<name>A0A2A6BQ14_PRIPA</name>
<dbReference type="PROSITE" id="PS50056">
    <property type="entry name" value="TYR_PHOSPHATASE_2"/>
    <property type="match status" value="1"/>
</dbReference>
<dbReference type="GO" id="GO:0007165">
    <property type="term" value="P:signal transduction"/>
    <property type="evidence" value="ECO:0000318"/>
    <property type="project" value="GO_Central"/>
</dbReference>
<dbReference type="InterPro" id="IPR000242">
    <property type="entry name" value="PTP_cat"/>
</dbReference>
<protein>
    <submittedName>
        <fullName evidence="1">Uncharacterized protein</fullName>
    </submittedName>
</protein>
<dbReference type="InterPro" id="IPR052782">
    <property type="entry name" value="Oocyte-zygote_transition_reg"/>
</dbReference>